<feature type="domain" description="DDE-1" evidence="2">
    <location>
        <begin position="138"/>
        <end position="260"/>
    </location>
</feature>
<evidence type="ECO:0000256" key="1">
    <source>
        <dbReference type="SAM" id="MobiDB-lite"/>
    </source>
</evidence>
<sequence>MEEKGEAVNGPMLQEKRKRFEDEFNIPDEKRLEGEGWIAPFCRAYKIKEYQQHGEAGSVDPNIVDSERARVQKVLATFPPKDWWNFDETSLFAFAPPDRGLTTKQMKGKKKEKFQITLGLATNTDGSEKMPLFYIGRNKKSWMTAELFEEWVRIFDRKMGEAKRYVCLYVDNSSGHSITYKPQHVQLEFFLPNLTSHVQPNDAGIIHSFKAHYRQSFCQQAIDLDNAGEREIYKITLHEAMVMAKEAWDVVTPITIKHCWDHCGIQKATAPTSHPAHANPEAWGIIQEFAVDEAMTLPAAEKRLQELLKDEYIYKHWREAFNTIMEAEGDTARAAEGVERLAHHVLHRTGLTIRIPARSTLQLHPNPETGCVIESRNQIFGPPPTINEVLDPKEEQEIGDSQYAFEGGDTEIVAAVQHELAVKQGEIAETVESDDEPEDRQMPPKLIYTDLVSMCETLEAACIHVSNADSMLDLARLLRQFHGTLRREEPQNARVQSKLDQYFIRK</sequence>
<dbReference type="Proteomes" id="UP000054018">
    <property type="component" value="Unassembled WGS sequence"/>
</dbReference>
<evidence type="ECO:0000259" key="2">
    <source>
        <dbReference type="Pfam" id="PF03184"/>
    </source>
</evidence>
<dbReference type="EMBL" id="KN833721">
    <property type="protein sequence ID" value="KIK23909.1"/>
    <property type="molecule type" value="Genomic_DNA"/>
</dbReference>
<dbReference type="PANTHER" id="PTHR19303">
    <property type="entry name" value="TRANSPOSON"/>
    <property type="match status" value="1"/>
</dbReference>
<dbReference type="Pfam" id="PF03184">
    <property type="entry name" value="DDE_1"/>
    <property type="match status" value="1"/>
</dbReference>
<dbReference type="GO" id="GO:0005634">
    <property type="term" value="C:nucleus"/>
    <property type="evidence" value="ECO:0007669"/>
    <property type="project" value="TreeGrafter"/>
</dbReference>
<dbReference type="HOGENOM" id="CLU_018294_0_1_1"/>
<dbReference type="PANTHER" id="PTHR19303:SF73">
    <property type="entry name" value="PROTEIN PDC2"/>
    <property type="match status" value="1"/>
</dbReference>
<dbReference type="GO" id="GO:0003677">
    <property type="term" value="F:DNA binding"/>
    <property type="evidence" value="ECO:0007669"/>
    <property type="project" value="TreeGrafter"/>
</dbReference>
<name>A0A0C9ZDA0_9AGAM</name>
<reference evidence="3 4" key="1">
    <citation type="submission" date="2014-04" db="EMBL/GenBank/DDBJ databases">
        <authorList>
            <consortium name="DOE Joint Genome Institute"/>
            <person name="Kuo A."/>
            <person name="Kohler A."/>
            <person name="Costa M.D."/>
            <person name="Nagy L.G."/>
            <person name="Floudas D."/>
            <person name="Copeland A."/>
            <person name="Barry K.W."/>
            <person name="Cichocki N."/>
            <person name="Veneault-Fourrey C."/>
            <person name="LaButti K."/>
            <person name="Lindquist E.A."/>
            <person name="Lipzen A."/>
            <person name="Lundell T."/>
            <person name="Morin E."/>
            <person name="Murat C."/>
            <person name="Sun H."/>
            <person name="Tunlid A."/>
            <person name="Henrissat B."/>
            <person name="Grigoriev I.V."/>
            <person name="Hibbett D.S."/>
            <person name="Martin F."/>
            <person name="Nordberg H.P."/>
            <person name="Cantor M.N."/>
            <person name="Hua S.X."/>
        </authorList>
    </citation>
    <scope>NUCLEOTIDE SEQUENCE [LARGE SCALE GENOMIC DNA]</scope>
    <source>
        <strain evidence="3 4">441</strain>
    </source>
</reference>
<keyword evidence="4" id="KW-1185">Reference proteome</keyword>
<proteinExistence type="predicted"/>
<protein>
    <recommendedName>
        <fullName evidence="2">DDE-1 domain-containing protein</fullName>
    </recommendedName>
</protein>
<dbReference type="InterPro" id="IPR004875">
    <property type="entry name" value="DDE_SF_endonuclease_dom"/>
</dbReference>
<gene>
    <name evidence="3" type="ORF">PISMIDRAFT_10522</name>
</gene>
<dbReference type="AlphaFoldDB" id="A0A0C9ZDA0"/>
<dbReference type="STRING" id="765257.A0A0C9ZDA0"/>
<feature type="region of interest" description="Disordered" evidence="1">
    <location>
        <begin position="1"/>
        <end position="20"/>
    </location>
</feature>
<dbReference type="OrthoDB" id="2692511at2759"/>
<accession>A0A0C9ZDA0</accession>
<dbReference type="InterPro" id="IPR050863">
    <property type="entry name" value="CenT-Element_Derived"/>
</dbReference>
<organism evidence="3 4">
    <name type="scientific">Pisolithus microcarpus 441</name>
    <dbReference type="NCBI Taxonomy" id="765257"/>
    <lineage>
        <taxon>Eukaryota</taxon>
        <taxon>Fungi</taxon>
        <taxon>Dikarya</taxon>
        <taxon>Basidiomycota</taxon>
        <taxon>Agaricomycotina</taxon>
        <taxon>Agaricomycetes</taxon>
        <taxon>Agaricomycetidae</taxon>
        <taxon>Boletales</taxon>
        <taxon>Sclerodermatineae</taxon>
        <taxon>Pisolithaceae</taxon>
        <taxon>Pisolithus</taxon>
    </lineage>
</organism>
<evidence type="ECO:0000313" key="3">
    <source>
        <dbReference type="EMBL" id="KIK23909.1"/>
    </source>
</evidence>
<reference evidence="4" key="2">
    <citation type="submission" date="2015-01" db="EMBL/GenBank/DDBJ databases">
        <title>Evolutionary Origins and Diversification of the Mycorrhizal Mutualists.</title>
        <authorList>
            <consortium name="DOE Joint Genome Institute"/>
            <consortium name="Mycorrhizal Genomics Consortium"/>
            <person name="Kohler A."/>
            <person name="Kuo A."/>
            <person name="Nagy L.G."/>
            <person name="Floudas D."/>
            <person name="Copeland A."/>
            <person name="Barry K.W."/>
            <person name="Cichocki N."/>
            <person name="Veneault-Fourrey C."/>
            <person name="LaButti K."/>
            <person name="Lindquist E.A."/>
            <person name="Lipzen A."/>
            <person name="Lundell T."/>
            <person name="Morin E."/>
            <person name="Murat C."/>
            <person name="Riley R."/>
            <person name="Ohm R."/>
            <person name="Sun H."/>
            <person name="Tunlid A."/>
            <person name="Henrissat B."/>
            <person name="Grigoriev I.V."/>
            <person name="Hibbett D.S."/>
            <person name="Martin F."/>
        </authorList>
    </citation>
    <scope>NUCLEOTIDE SEQUENCE [LARGE SCALE GENOMIC DNA]</scope>
    <source>
        <strain evidence="4">441</strain>
    </source>
</reference>
<evidence type="ECO:0000313" key="4">
    <source>
        <dbReference type="Proteomes" id="UP000054018"/>
    </source>
</evidence>